<evidence type="ECO:0000313" key="4">
    <source>
        <dbReference type="Proteomes" id="UP000824156"/>
    </source>
</evidence>
<gene>
    <name evidence="3" type="ORF">H9853_04150</name>
</gene>
<keyword evidence="1" id="KW-0812">Transmembrane</keyword>
<feature type="domain" description="Mce/MlaD" evidence="2">
    <location>
        <begin position="41"/>
        <end position="117"/>
    </location>
</feature>
<organism evidence="3 4">
    <name type="scientific">Candidatus Sphingobacterium stercoripullorum</name>
    <dbReference type="NCBI Taxonomy" id="2838759"/>
    <lineage>
        <taxon>Bacteria</taxon>
        <taxon>Pseudomonadati</taxon>
        <taxon>Bacteroidota</taxon>
        <taxon>Sphingobacteriia</taxon>
        <taxon>Sphingobacteriales</taxon>
        <taxon>Sphingobacteriaceae</taxon>
        <taxon>Sphingobacterium</taxon>
    </lineage>
</organism>
<feature type="non-terminal residue" evidence="3">
    <location>
        <position position="277"/>
    </location>
</feature>
<dbReference type="Pfam" id="PF02470">
    <property type="entry name" value="MlaD"/>
    <property type="match status" value="1"/>
</dbReference>
<accession>A0A9D1W8J9</accession>
<evidence type="ECO:0000259" key="2">
    <source>
        <dbReference type="Pfam" id="PF02470"/>
    </source>
</evidence>
<feature type="transmembrane region" description="Helical" evidence="1">
    <location>
        <begin position="12"/>
        <end position="31"/>
    </location>
</feature>
<comment type="caution">
    <text evidence="3">The sequence shown here is derived from an EMBL/GenBank/DDBJ whole genome shotgun (WGS) entry which is preliminary data.</text>
</comment>
<dbReference type="Proteomes" id="UP000824156">
    <property type="component" value="Unassembled WGS sequence"/>
</dbReference>
<keyword evidence="1" id="KW-1133">Transmembrane helix</keyword>
<dbReference type="PANTHER" id="PTHR33371:SF4">
    <property type="entry name" value="INTERMEMBRANE PHOSPHOLIPID TRANSPORT SYSTEM BINDING PROTEIN MLAD"/>
    <property type="match status" value="1"/>
</dbReference>
<dbReference type="AlphaFoldDB" id="A0A9D1W8J9"/>
<evidence type="ECO:0000313" key="3">
    <source>
        <dbReference type="EMBL" id="HIX54193.1"/>
    </source>
</evidence>
<dbReference type="InterPro" id="IPR052336">
    <property type="entry name" value="MlaD_Phospholipid_Transporter"/>
</dbReference>
<proteinExistence type="predicted"/>
<dbReference type="InterPro" id="IPR003399">
    <property type="entry name" value="Mce/MlaD"/>
</dbReference>
<evidence type="ECO:0000256" key="1">
    <source>
        <dbReference type="SAM" id="Phobius"/>
    </source>
</evidence>
<name>A0A9D1W8J9_9SPHI</name>
<reference evidence="3" key="2">
    <citation type="submission" date="2021-04" db="EMBL/GenBank/DDBJ databases">
        <authorList>
            <person name="Gilroy R."/>
        </authorList>
    </citation>
    <scope>NUCLEOTIDE SEQUENCE</scope>
    <source>
        <strain evidence="3">1719</strain>
    </source>
</reference>
<dbReference type="EMBL" id="DXEZ01000117">
    <property type="protein sequence ID" value="HIX54193.1"/>
    <property type="molecule type" value="Genomic_DNA"/>
</dbReference>
<reference evidence="3" key="1">
    <citation type="journal article" date="2021" name="PeerJ">
        <title>Extensive microbial diversity within the chicken gut microbiome revealed by metagenomics and culture.</title>
        <authorList>
            <person name="Gilroy R."/>
            <person name="Ravi A."/>
            <person name="Getino M."/>
            <person name="Pursley I."/>
            <person name="Horton D.L."/>
            <person name="Alikhan N.F."/>
            <person name="Baker D."/>
            <person name="Gharbi K."/>
            <person name="Hall N."/>
            <person name="Watson M."/>
            <person name="Adriaenssens E.M."/>
            <person name="Foster-Nyarko E."/>
            <person name="Jarju S."/>
            <person name="Secka A."/>
            <person name="Antonio M."/>
            <person name="Oren A."/>
            <person name="Chaudhuri R.R."/>
            <person name="La Ragione R."/>
            <person name="Hildebrand F."/>
            <person name="Pallen M.J."/>
        </authorList>
    </citation>
    <scope>NUCLEOTIDE SEQUENCE</scope>
    <source>
        <strain evidence="3">1719</strain>
    </source>
</reference>
<keyword evidence="1" id="KW-0472">Membrane</keyword>
<protein>
    <submittedName>
        <fullName evidence="3">MCE family protein</fullName>
    </submittedName>
</protein>
<dbReference type="PANTHER" id="PTHR33371">
    <property type="entry name" value="INTERMEMBRANE PHOSPHOLIPID TRANSPORT SYSTEM BINDING PROTEIN MLAD-RELATED"/>
    <property type="match status" value="1"/>
</dbReference>
<sequence length="277" mass="29778">MVSKDNKRSLTVGLFALIGLIILVAGILVLGSQQSKFGKHVNVTSYFEDVKGLKVGNNVWFSGVRVGIVKEIKFEDIQRVRVAMQIEEKALEFIRKDVVAKLGSDGLIGNSIVTLVGGSASQPSIQSGDVLVSEKGTDTEQMFATLQINNENLVEVTKNLSLLSKELVEGKGPIGALLTDSTWVYSLNNTLKSLSLTMENAGKATQEVHALTRKLNSDEGLIHELATDTSVFNSLRTSAAQLQGITQTASAMVVNLEEMSEKLGDKDNAVGALTNDK</sequence>